<feature type="region of interest" description="Disordered" evidence="1">
    <location>
        <begin position="614"/>
        <end position="639"/>
    </location>
</feature>
<gene>
    <name evidence="3" type="ORF">EVOR1521_LOCUS20366</name>
</gene>
<feature type="domain" description="25S rRNA (uridine-N(3))-methyltransferase BMT5-like" evidence="2">
    <location>
        <begin position="416"/>
        <end position="586"/>
    </location>
</feature>
<dbReference type="GO" id="GO:0070042">
    <property type="term" value="F:rRNA (uridine-N3-)-methyltransferase activity"/>
    <property type="evidence" value="ECO:0007669"/>
    <property type="project" value="InterPro"/>
</dbReference>
<dbReference type="Proteomes" id="UP001178507">
    <property type="component" value="Unassembled WGS sequence"/>
</dbReference>
<dbReference type="AlphaFoldDB" id="A0AA36NBB6"/>
<accession>A0AA36NBB6</accession>
<evidence type="ECO:0000313" key="3">
    <source>
        <dbReference type="EMBL" id="CAJ1396083.1"/>
    </source>
</evidence>
<dbReference type="Pfam" id="PF10354">
    <property type="entry name" value="BMT5-like"/>
    <property type="match status" value="1"/>
</dbReference>
<reference evidence="3" key="1">
    <citation type="submission" date="2023-08" db="EMBL/GenBank/DDBJ databases">
        <authorList>
            <person name="Chen Y."/>
            <person name="Shah S."/>
            <person name="Dougan E. K."/>
            <person name="Thang M."/>
            <person name="Chan C."/>
        </authorList>
    </citation>
    <scope>NUCLEOTIDE SEQUENCE</scope>
</reference>
<name>A0AA36NBB6_9DINO</name>
<keyword evidence="4" id="KW-1185">Reference proteome</keyword>
<evidence type="ECO:0000259" key="2">
    <source>
        <dbReference type="Pfam" id="PF10354"/>
    </source>
</evidence>
<proteinExistence type="predicted"/>
<protein>
    <recommendedName>
        <fullName evidence="2">25S rRNA (uridine-N(3))-methyltransferase BMT5-like domain-containing protein</fullName>
    </recommendedName>
</protein>
<sequence length="844" mass="95114">MQYALAARGWVIMPWNESAQMHEDKEVPMSGPKDAAFRHYSGPVGKPAYELKLKAADRSLVRDRPAQFQGKDPNCQICYSSERYMQLWGPECTNRLAFEYSPLMLERYHPNLKTQPCSGDIGSLCEPGKMHKHFAGALSVAGNPTPSPPSISGEGELYGFYLHVFHSPAAVIYQVRRLKEVFPKSPIYIMSDGGADFGPLCEEEGCTFSMCPPSNDRWHPWPFFRRLYDAALTLKTEFVIMLEPDNTIHGPIKKRPQHDAGGVLVRDRSFAGADYVEKLSKKRVSGYKQLGRFQAMRLQGTGMSVVDALVARVLQGPRPPGWSEEGFERARAAHQMCQEMPPVMAWPDGRLVTQDADGAFQVVGTCPKAADFEERQELLEYERAVMREVIGAGRNGTWAEDGQKEDAYFPHGARVLVVGDGDLSWSCSLIRGGHVCASNLTCTVLEKSEKEFLEQYRSEEVRDNMDILIGSDAKVLFNTDATSTQMDLYARCRTQLFNVIVWNFPYVKTCNAEARLCSSGRSKEERESGTRVMVHNFLRNAQLTLDVTLEVMLAPREVKEAAEACGLMLQRSREFRPEDFPGYCNRFGDRRDADRRPTYLKNAPRYHIFAVGDTKEASLHDPPGPKTKKKKKKGQGGQGCQGVSAAQCTQFSASVESWADLDCTVSMVCPDGEGMRGDAFGAVWWGMEELGMFVHKVFPGEPLHLTIKDQIPRPYEILPSGSILFSPGQEHKDLLVFKVLDIDGSGEDIDALNDKVEKYGQVIMAEDRVSNYPSVLRRNAGLQLQMTVRIRPMKFRELPEETRCQLQCSWHEELHHPFVSICRVHPRWHVDNHPVPDYFTTTRM</sequence>
<comment type="caution">
    <text evidence="3">The sequence shown here is derived from an EMBL/GenBank/DDBJ whole genome shotgun (WGS) entry which is preliminary data.</text>
</comment>
<evidence type="ECO:0000313" key="4">
    <source>
        <dbReference type="Proteomes" id="UP001178507"/>
    </source>
</evidence>
<organism evidence="3 4">
    <name type="scientific">Effrenium voratum</name>
    <dbReference type="NCBI Taxonomy" id="2562239"/>
    <lineage>
        <taxon>Eukaryota</taxon>
        <taxon>Sar</taxon>
        <taxon>Alveolata</taxon>
        <taxon>Dinophyceae</taxon>
        <taxon>Suessiales</taxon>
        <taxon>Symbiodiniaceae</taxon>
        <taxon>Effrenium</taxon>
    </lineage>
</organism>
<dbReference type="EMBL" id="CAUJNA010003217">
    <property type="protein sequence ID" value="CAJ1396083.1"/>
    <property type="molecule type" value="Genomic_DNA"/>
</dbReference>
<evidence type="ECO:0000256" key="1">
    <source>
        <dbReference type="SAM" id="MobiDB-lite"/>
    </source>
</evidence>
<dbReference type="GO" id="GO:0070475">
    <property type="term" value="P:rRNA base methylation"/>
    <property type="evidence" value="ECO:0007669"/>
    <property type="project" value="InterPro"/>
</dbReference>
<dbReference type="InterPro" id="IPR019446">
    <property type="entry name" value="BMT5-like"/>
</dbReference>